<dbReference type="GO" id="GO:0003676">
    <property type="term" value="F:nucleic acid binding"/>
    <property type="evidence" value="ECO:0007669"/>
    <property type="project" value="InterPro"/>
</dbReference>
<dbReference type="AlphaFoldDB" id="F4WX83"/>
<organism evidence="2">
    <name type="scientific">Acromyrmex echinatior</name>
    <name type="common">Panamanian leafcutter ant</name>
    <name type="synonym">Acromyrmex octospinosus echinatior</name>
    <dbReference type="NCBI Taxonomy" id="103372"/>
    <lineage>
        <taxon>Eukaryota</taxon>
        <taxon>Metazoa</taxon>
        <taxon>Ecdysozoa</taxon>
        <taxon>Arthropoda</taxon>
        <taxon>Hexapoda</taxon>
        <taxon>Insecta</taxon>
        <taxon>Pterygota</taxon>
        <taxon>Neoptera</taxon>
        <taxon>Endopterygota</taxon>
        <taxon>Hymenoptera</taxon>
        <taxon>Apocrita</taxon>
        <taxon>Aculeata</taxon>
        <taxon>Formicoidea</taxon>
        <taxon>Formicidae</taxon>
        <taxon>Myrmicinae</taxon>
        <taxon>Acromyrmex</taxon>
    </lineage>
</organism>
<dbReference type="PANTHER" id="PTHR47326:SF1">
    <property type="entry name" value="HTH PSQ-TYPE DOMAIN-CONTAINING PROTEIN"/>
    <property type="match status" value="1"/>
</dbReference>
<protein>
    <submittedName>
        <fullName evidence="1">Transposable element Tc3 transposase</fullName>
    </submittedName>
</protein>
<evidence type="ECO:0000313" key="1">
    <source>
        <dbReference type="EMBL" id="EGI61188.1"/>
    </source>
</evidence>
<reference evidence="1" key="1">
    <citation type="submission" date="2011-02" db="EMBL/GenBank/DDBJ databases">
        <title>The genome of the leaf-cutting ant Acromyrmex echinatior suggests key adaptations to social evolution and fungus farming.</title>
        <authorList>
            <person name="Nygaard S."/>
            <person name="Zhang G."/>
        </authorList>
    </citation>
    <scope>NUCLEOTIDE SEQUENCE</scope>
</reference>
<evidence type="ECO:0000313" key="2">
    <source>
        <dbReference type="Proteomes" id="UP000007755"/>
    </source>
</evidence>
<dbReference type="PANTHER" id="PTHR47326">
    <property type="entry name" value="TRANSPOSABLE ELEMENT TC3 TRANSPOSASE-LIKE PROTEIN"/>
    <property type="match status" value="1"/>
</dbReference>
<dbReference type="Proteomes" id="UP000007755">
    <property type="component" value="Unassembled WGS sequence"/>
</dbReference>
<dbReference type="Gene3D" id="3.30.420.10">
    <property type="entry name" value="Ribonuclease H-like superfamily/Ribonuclease H"/>
    <property type="match status" value="1"/>
</dbReference>
<proteinExistence type="predicted"/>
<dbReference type="eggNOG" id="ENOG502S51P">
    <property type="taxonomic scope" value="Eukaryota"/>
</dbReference>
<feature type="non-terminal residue" evidence="1">
    <location>
        <position position="1"/>
    </location>
</feature>
<name>F4WX83_ACREC</name>
<sequence>ESGSVVKRRLTAVRTARTPENVERVRQSFLQSPRHSARKHAAALRLSDRTVRRILHNGLQFPYKLTVVQELTDRDFVARQTACEVLLESLPHDAVTFFSDEAHFHLSGCVNKQNMRYWSAENPHEFHQTPLHCERVTVWCAISSVGIIGPYFFEENERAVTVNATRYREMIEEFFLPHLEEMDVGDVWFQQDGATAHAARASMELLREHFPDRLISLRGDLPWPARSPDLAPCDFFL</sequence>
<dbReference type="EMBL" id="GL888419">
    <property type="protein sequence ID" value="EGI61188.1"/>
    <property type="molecule type" value="Genomic_DNA"/>
</dbReference>
<dbReference type="InParanoid" id="F4WX83"/>
<keyword evidence="2" id="KW-1185">Reference proteome</keyword>
<accession>F4WX83</accession>
<gene>
    <name evidence="1" type="ORF">G5I_10560</name>
</gene>
<dbReference type="InterPro" id="IPR036397">
    <property type="entry name" value="RNaseH_sf"/>
</dbReference>
<dbReference type="OrthoDB" id="7553511at2759"/>